<feature type="transmembrane region" description="Helical" evidence="1">
    <location>
        <begin position="62"/>
        <end position="81"/>
    </location>
</feature>
<dbReference type="Proteomes" id="UP000256884">
    <property type="component" value="Unassembled WGS sequence"/>
</dbReference>
<feature type="transmembrane region" description="Helical" evidence="1">
    <location>
        <begin position="87"/>
        <end position="106"/>
    </location>
</feature>
<dbReference type="OrthoDB" id="1440950at2"/>
<keyword evidence="1" id="KW-1133">Transmembrane helix</keyword>
<dbReference type="RefSeq" id="WP_147300521.1">
    <property type="nucleotide sequence ID" value="NZ_QUNS01000004.1"/>
</dbReference>
<comment type="caution">
    <text evidence="2">The sequence shown here is derived from an EMBL/GenBank/DDBJ whole genome shotgun (WGS) entry which is preliminary data.</text>
</comment>
<feature type="transmembrane region" description="Helical" evidence="1">
    <location>
        <begin position="191"/>
        <end position="211"/>
    </location>
</feature>
<sequence length="218" mass="25739">MFDKEMSIYLGVGCNYKKMERGIIYTIFDWIIENLKYLNLVEYFKKIAEKIYPRNTRTASRAAVDLFIILKWIVISLFWFFNIKNSFANTIVWYLIFCNLYTYFYHHSWSKKLARNEFDLDRIKRRFLNLLLSIAFNVTCFGYLFAQPFSSNFKWQNGYSTLSDSLLFSLSNSITSSYEPVTIISSVGHRISLIETIISFVFLTIILANSIPQIKEVD</sequence>
<feature type="transmembrane region" description="Helical" evidence="1">
    <location>
        <begin position="127"/>
        <end position="146"/>
    </location>
</feature>
<evidence type="ECO:0000313" key="2">
    <source>
        <dbReference type="EMBL" id="REH50593.1"/>
    </source>
</evidence>
<organism evidence="2 3">
    <name type="scientific">Tenacibaculum gallaicum</name>
    <dbReference type="NCBI Taxonomy" id="561505"/>
    <lineage>
        <taxon>Bacteria</taxon>
        <taxon>Pseudomonadati</taxon>
        <taxon>Bacteroidota</taxon>
        <taxon>Flavobacteriia</taxon>
        <taxon>Flavobacteriales</taxon>
        <taxon>Flavobacteriaceae</taxon>
        <taxon>Tenacibaculum</taxon>
    </lineage>
</organism>
<evidence type="ECO:0008006" key="4">
    <source>
        <dbReference type="Google" id="ProtNLM"/>
    </source>
</evidence>
<gene>
    <name evidence="2" type="ORF">C7448_104205</name>
</gene>
<dbReference type="EMBL" id="QUNS01000004">
    <property type="protein sequence ID" value="REH50593.1"/>
    <property type="molecule type" value="Genomic_DNA"/>
</dbReference>
<keyword evidence="1" id="KW-0812">Transmembrane</keyword>
<keyword evidence="3" id="KW-1185">Reference proteome</keyword>
<evidence type="ECO:0000313" key="3">
    <source>
        <dbReference type="Proteomes" id="UP000256884"/>
    </source>
</evidence>
<name>A0A3E0HVP3_9FLAO</name>
<keyword evidence="1" id="KW-0472">Membrane</keyword>
<accession>A0A3E0HVP3</accession>
<dbReference type="AlphaFoldDB" id="A0A3E0HVP3"/>
<proteinExistence type="predicted"/>
<evidence type="ECO:0000256" key="1">
    <source>
        <dbReference type="SAM" id="Phobius"/>
    </source>
</evidence>
<protein>
    <recommendedName>
        <fullName evidence="4">Ion channel</fullName>
    </recommendedName>
</protein>
<reference evidence="2 3" key="1">
    <citation type="submission" date="2018-08" db="EMBL/GenBank/DDBJ databases">
        <title>Genomic Encyclopedia of Type Strains, Phase IV (KMG-IV): sequencing the most valuable type-strain genomes for metagenomic binning, comparative biology and taxonomic classification.</title>
        <authorList>
            <person name="Goeker M."/>
        </authorList>
    </citation>
    <scope>NUCLEOTIDE SEQUENCE [LARGE SCALE GENOMIC DNA]</scope>
    <source>
        <strain evidence="2 3">DSM 18841</strain>
    </source>
</reference>